<sequence>MCRSSKGLSIIKRKTDIDIRKIVKEDRQLLDQSAVFAQQQLLLLLPLQPQLHRGLPTTRQKSANQLPL</sequence>
<dbReference type="EMBL" id="CADEBC010000063">
    <property type="protein sequence ID" value="CAB3221417.1"/>
    <property type="molecule type" value="Genomic_DNA"/>
</dbReference>
<protein>
    <submittedName>
        <fullName evidence="1">Uncharacterized protein</fullName>
    </submittedName>
</protein>
<dbReference type="AlphaFoldDB" id="A0A8S0YP50"/>
<comment type="caution">
    <text evidence="1">The sequence shown here is derived from an EMBL/GenBank/DDBJ whole genome shotgun (WGS) entry which is preliminary data.</text>
</comment>
<name>A0A8S0YP50_ARCPL</name>
<proteinExistence type="predicted"/>
<evidence type="ECO:0000313" key="1">
    <source>
        <dbReference type="EMBL" id="CAB3221417.1"/>
    </source>
</evidence>
<organism evidence="1 2">
    <name type="scientific">Arctia plantaginis</name>
    <name type="common">Wood tiger moth</name>
    <name type="synonym">Phalaena plantaginis</name>
    <dbReference type="NCBI Taxonomy" id="874455"/>
    <lineage>
        <taxon>Eukaryota</taxon>
        <taxon>Metazoa</taxon>
        <taxon>Ecdysozoa</taxon>
        <taxon>Arthropoda</taxon>
        <taxon>Hexapoda</taxon>
        <taxon>Insecta</taxon>
        <taxon>Pterygota</taxon>
        <taxon>Neoptera</taxon>
        <taxon>Endopterygota</taxon>
        <taxon>Lepidoptera</taxon>
        <taxon>Glossata</taxon>
        <taxon>Ditrysia</taxon>
        <taxon>Noctuoidea</taxon>
        <taxon>Erebidae</taxon>
        <taxon>Arctiinae</taxon>
        <taxon>Arctia</taxon>
    </lineage>
</organism>
<gene>
    <name evidence="1" type="ORF">APLA_LOCUS580</name>
</gene>
<accession>A0A8S0YP50</accession>
<keyword evidence="2" id="KW-1185">Reference proteome</keyword>
<evidence type="ECO:0000313" key="2">
    <source>
        <dbReference type="Proteomes" id="UP000494106"/>
    </source>
</evidence>
<reference evidence="1 2" key="1">
    <citation type="submission" date="2020-04" db="EMBL/GenBank/DDBJ databases">
        <authorList>
            <person name="Wallbank WR R."/>
            <person name="Pardo Diaz C."/>
            <person name="Kozak K."/>
            <person name="Martin S."/>
            <person name="Jiggins C."/>
            <person name="Moest M."/>
            <person name="Warren A I."/>
            <person name="Byers J.R.P. K."/>
            <person name="Montejo-Kovacevich G."/>
            <person name="Yen C E."/>
        </authorList>
    </citation>
    <scope>NUCLEOTIDE SEQUENCE [LARGE SCALE GENOMIC DNA]</scope>
</reference>
<dbReference type="Proteomes" id="UP000494106">
    <property type="component" value="Unassembled WGS sequence"/>
</dbReference>